<accession>A0A179EPH9</accession>
<keyword evidence="7" id="KW-1185">Reference proteome</keyword>
<keyword evidence="5" id="KW-0238">DNA-binding</keyword>
<keyword evidence="1" id="KW-0963">Cytoplasm</keyword>
<dbReference type="SMART" id="SM00850">
    <property type="entry name" value="LytTR"/>
    <property type="match status" value="1"/>
</dbReference>
<dbReference type="PROSITE" id="PS50930">
    <property type="entry name" value="HTH_LYTTR"/>
    <property type="match status" value="1"/>
</dbReference>
<keyword evidence="3" id="KW-0010">Activator</keyword>
<reference evidence="5 8" key="2">
    <citation type="submission" date="2019-07" db="EMBL/GenBank/DDBJ databases">
        <title>Whole genome shotgun sequence of Enterococcus thailandicus NBRC 101867.</title>
        <authorList>
            <person name="Hosoyama A."/>
            <person name="Uohara A."/>
            <person name="Ohji S."/>
            <person name="Ichikawa N."/>
        </authorList>
    </citation>
    <scope>NUCLEOTIDE SEQUENCE [LARGE SCALE GENOMIC DNA]</scope>
    <source>
        <strain evidence="5 8">NBRC 101867</strain>
    </source>
</reference>
<dbReference type="PATRIC" id="fig|417368.6.peg.433"/>
<evidence type="ECO:0000256" key="2">
    <source>
        <dbReference type="ARBA" id="ARBA00023012"/>
    </source>
</evidence>
<dbReference type="GO" id="GO:0003677">
    <property type="term" value="F:DNA binding"/>
    <property type="evidence" value="ECO:0007669"/>
    <property type="project" value="UniProtKB-KW"/>
</dbReference>
<dbReference type="Proteomes" id="UP000321361">
    <property type="component" value="Unassembled WGS sequence"/>
</dbReference>
<dbReference type="PANTHER" id="PTHR37299">
    <property type="entry name" value="TRANSCRIPTIONAL REGULATOR-RELATED"/>
    <property type="match status" value="1"/>
</dbReference>
<reference evidence="6 7" key="1">
    <citation type="submission" date="2016-04" db="EMBL/GenBank/DDBJ databases">
        <title>Draft genome of an Enterococcus thailandicus strain isolated from bovine feces.</title>
        <authorList>
            <person name="Beukers A.G."/>
            <person name="Zaheer R."/>
            <person name="Goji N."/>
            <person name="Cook S.R."/>
            <person name="Amoako K."/>
            <person name="Chaves A.V."/>
            <person name="Ward M.P."/>
            <person name="Mcallister T.A."/>
        </authorList>
    </citation>
    <scope>NUCLEOTIDE SEQUENCE [LARGE SCALE GENOMIC DNA]</scope>
    <source>
        <strain evidence="6 7">F0711D 46</strain>
    </source>
</reference>
<evidence type="ECO:0000256" key="3">
    <source>
        <dbReference type="ARBA" id="ARBA00023159"/>
    </source>
</evidence>
<dbReference type="Proteomes" id="UP000078516">
    <property type="component" value="Unassembled WGS sequence"/>
</dbReference>
<dbReference type="PANTHER" id="PTHR37299:SF3">
    <property type="entry name" value="STAGE 0 SPORULATION PROTEIN A HOMOLOG"/>
    <property type="match status" value="1"/>
</dbReference>
<dbReference type="Gene3D" id="3.40.50.2300">
    <property type="match status" value="1"/>
</dbReference>
<dbReference type="Pfam" id="PF04397">
    <property type="entry name" value="LytTR"/>
    <property type="match status" value="1"/>
</dbReference>
<keyword evidence="2" id="KW-0902">Two-component regulatory system</keyword>
<dbReference type="AlphaFoldDB" id="A0A179EPH9"/>
<evidence type="ECO:0000259" key="4">
    <source>
        <dbReference type="PROSITE" id="PS50930"/>
    </source>
</evidence>
<evidence type="ECO:0000256" key="1">
    <source>
        <dbReference type="ARBA" id="ARBA00022490"/>
    </source>
</evidence>
<evidence type="ECO:0000313" key="5">
    <source>
        <dbReference type="EMBL" id="GEK37361.1"/>
    </source>
</evidence>
<dbReference type="Gene3D" id="2.40.50.1020">
    <property type="entry name" value="LytTr DNA-binding domain"/>
    <property type="match status" value="1"/>
</dbReference>
<dbReference type="EMBL" id="BJUG01000008">
    <property type="protein sequence ID" value="GEK37361.1"/>
    <property type="molecule type" value="Genomic_DNA"/>
</dbReference>
<dbReference type="EMBL" id="LWMN01000015">
    <property type="protein sequence ID" value="OAQ55121.1"/>
    <property type="molecule type" value="Genomic_DNA"/>
</dbReference>
<evidence type="ECO:0000313" key="7">
    <source>
        <dbReference type="Proteomes" id="UP000078516"/>
    </source>
</evidence>
<sequence>MAIYILEDNIVQGIYLKQILEKKILDPHEQIHLHSDIESIYEKVYLNSEMNLYFIDIDLHKEIEGGFNGAKKIREIDKDGLIVFVSSHYELALKSYKYLVNAYTFINKNDDLETFTTEIANCVSAYNNSKALTNTSDFISIETKSNIFRLDPSLICYFESIGMHKIAIYGISFYKEFYGSLSEILPLHQSFKRVHHSYIVNINNITDIDRKNKLIKTKSRNQIPISRKYYKEITQLIL</sequence>
<dbReference type="GO" id="GO:0000156">
    <property type="term" value="F:phosphorelay response regulator activity"/>
    <property type="evidence" value="ECO:0007669"/>
    <property type="project" value="InterPro"/>
</dbReference>
<comment type="caution">
    <text evidence="6">The sequence shown here is derived from an EMBL/GenBank/DDBJ whole genome shotgun (WGS) entry which is preliminary data.</text>
</comment>
<dbReference type="OrthoDB" id="9809318at2"/>
<dbReference type="InterPro" id="IPR007492">
    <property type="entry name" value="LytTR_DNA-bd_dom"/>
</dbReference>
<gene>
    <name evidence="6" type="ORF">A6E74_09660</name>
    <name evidence="5" type="ORF">ETH01_16480</name>
</gene>
<feature type="domain" description="HTH LytTR-type" evidence="4">
    <location>
        <begin position="139"/>
        <end position="238"/>
    </location>
</feature>
<dbReference type="InterPro" id="IPR046947">
    <property type="entry name" value="LytR-like"/>
</dbReference>
<protein>
    <submittedName>
        <fullName evidence="5">DNA-binding response regulator</fullName>
    </submittedName>
</protein>
<name>A0A179EPH9_ENTTH</name>
<dbReference type="KEGG" id="eth:CK496_12010"/>
<organism evidence="6 7">
    <name type="scientific">Enterococcus thailandicus</name>
    <dbReference type="NCBI Taxonomy" id="417368"/>
    <lineage>
        <taxon>Bacteria</taxon>
        <taxon>Bacillati</taxon>
        <taxon>Bacillota</taxon>
        <taxon>Bacilli</taxon>
        <taxon>Lactobacillales</taxon>
        <taxon>Enterococcaceae</taxon>
        <taxon>Enterococcus</taxon>
    </lineage>
</organism>
<dbReference type="GeneID" id="77488362"/>
<proteinExistence type="predicted"/>
<dbReference type="SUPFAM" id="SSF52172">
    <property type="entry name" value="CheY-like"/>
    <property type="match status" value="1"/>
</dbReference>
<evidence type="ECO:0000313" key="8">
    <source>
        <dbReference type="Proteomes" id="UP000321361"/>
    </source>
</evidence>
<dbReference type="InterPro" id="IPR011006">
    <property type="entry name" value="CheY-like_superfamily"/>
</dbReference>
<dbReference type="RefSeq" id="WP_067484549.1">
    <property type="nucleotide sequence ID" value="NZ_BJUG01000008.1"/>
</dbReference>
<evidence type="ECO:0000313" key="6">
    <source>
        <dbReference type="EMBL" id="OAQ55121.1"/>
    </source>
</evidence>